<feature type="transmembrane region" description="Helical" evidence="6">
    <location>
        <begin position="171"/>
        <end position="193"/>
    </location>
</feature>
<reference evidence="7 8" key="1">
    <citation type="submission" date="2021-01" db="EMBL/GenBank/DDBJ databases">
        <title>Genomic Encyclopedia of Type Strains, Phase IV (KMG-IV): sequencing the most valuable type-strain genomes for metagenomic binning, comparative biology and taxonomic classification.</title>
        <authorList>
            <person name="Goeker M."/>
        </authorList>
    </citation>
    <scope>NUCLEOTIDE SEQUENCE [LARGE SCALE GENOMIC DNA]</scope>
    <source>
        <strain evidence="7 8">DSM 27382</strain>
    </source>
</reference>
<dbReference type="InterPro" id="IPR050833">
    <property type="entry name" value="Poly_Biosynth_Transport"/>
</dbReference>
<name>A0ABS2PPY3_9STRE</name>
<evidence type="ECO:0000256" key="6">
    <source>
        <dbReference type="SAM" id="Phobius"/>
    </source>
</evidence>
<dbReference type="Pfam" id="PF01943">
    <property type="entry name" value="Polysacc_synt"/>
    <property type="match status" value="1"/>
</dbReference>
<dbReference type="CDD" id="cd13128">
    <property type="entry name" value="MATE_Wzx_like"/>
    <property type="match status" value="1"/>
</dbReference>
<keyword evidence="5 6" id="KW-0472">Membrane</keyword>
<evidence type="ECO:0000256" key="2">
    <source>
        <dbReference type="ARBA" id="ARBA00022475"/>
    </source>
</evidence>
<protein>
    <submittedName>
        <fullName evidence="7">O-antigen/teichoic acid export membrane protein</fullName>
    </submittedName>
</protein>
<keyword evidence="2" id="KW-1003">Cell membrane</keyword>
<dbReference type="EMBL" id="JAFBEH010000001">
    <property type="protein sequence ID" value="MBM7641755.1"/>
    <property type="molecule type" value="Genomic_DNA"/>
</dbReference>
<keyword evidence="4 6" id="KW-1133">Transmembrane helix</keyword>
<feature type="transmembrane region" description="Helical" evidence="6">
    <location>
        <begin position="447"/>
        <end position="465"/>
    </location>
</feature>
<proteinExistence type="predicted"/>
<dbReference type="PANTHER" id="PTHR30250:SF11">
    <property type="entry name" value="O-ANTIGEN TRANSPORTER-RELATED"/>
    <property type="match status" value="1"/>
</dbReference>
<feature type="transmembrane region" description="Helical" evidence="6">
    <location>
        <begin position="44"/>
        <end position="67"/>
    </location>
</feature>
<feature type="transmembrane region" description="Helical" evidence="6">
    <location>
        <begin position="244"/>
        <end position="270"/>
    </location>
</feature>
<dbReference type="PANTHER" id="PTHR30250">
    <property type="entry name" value="PST FAMILY PREDICTED COLANIC ACID TRANSPORTER"/>
    <property type="match status" value="1"/>
</dbReference>
<sequence>MSKVSSVRVNFIMNFILTVSNFVFPLISFPYASRILGADGVGTVNFATSIISYFTMIGMLGIPTYGIRACAKVRDDKDKLAKTVQEIVILNSFVMFLSILALLIAVMTVGKLNQEKFLYLIMSSTLIFNVLGVEWLYKALERYSYISIRSIIFKFLSLVLLMFLVKTSQDYVLYGGITVFAAVGSNLMNFINLRRMIPLKPYKDLDIWQHLRPTLTFFLLSVSSTIYLNVDTTLLGFIKGDAVVGYYSAATKIKAILVSVVTSLGTVLLPRLSYYYQENRLDEFNRLVQKALQFIFVLAIPMVVYFIIEAKDSILFLSGNDFLPAVLAMQLIMPAVLFIGVSNLTGIQILVPTNREKLVVYSTVIGAIADVLVNMIGIPLFGANGAAFASAFAELVVVLVQIYYLREMILPLFKGLGISKILLGAIAGAVVTILFKDLVDLGLFFRLVWTALLFFASYGLVLIILREKFVTEALASLLKRRKKER</sequence>
<feature type="transmembrane region" description="Helical" evidence="6">
    <location>
        <begin position="291"/>
        <end position="308"/>
    </location>
</feature>
<organism evidence="7 8">
    <name type="scientific">Streptococcus loxodontisalivarius</name>
    <dbReference type="NCBI Taxonomy" id="1349415"/>
    <lineage>
        <taxon>Bacteria</taxon>
        <taxon>Bacillati</taxon>
        <taxon>Bacillota</taxon>
        <taxon>Bacilli</taxon>
        <taxon>Lactobacillales</taxon>
        <taxon>Streptococcaceae</taxon>
        <taxon>Streptococcus</taxon>
    </lineage>
</organism>
<feature type="transmembrane region" description="Helical" evidence="6">
    <location>
        <begin position="417"/>
        <end position="435"/>
    </location>
</feature>
<dbReference type="RefSeq" id="WP_205008634.1">
    <property type="nucleotide sequence ID" value="NZ_JAFBEH010000001.1"/>
</dbReference>
<evidence type="ECO:0000256" key="4">
    <source>
        <dbReference type="ARBA" id="ARBA00022989"/>
    </source>
</evidence>
<evidence type="ECO:0000313" key="8">
    <source>
        <dbReference type="Proteomes" id="UP000697472"/>
    </source>
</evidence>
<dbReference type="InterPro" id="IPR002797">
    <property type="entry name" value="Polysacc_synth"/>
</dbReference>
<keyword evidence="3 6" id="KW-0812">Transmembrane</keyword>
<feature type="transmembrane region" description="Helical" evidence="6">
    <location>
        <begin position="358"/>
        <end position="381"/>
    </location>
</feature>
<evidence type="ECO:0000256" key="5">
    <source>
        <dbReference type="ARBA" id="ARBA00023136"/>
    </source>
</evidence>
<evidence type="ECO:0000256" key="3">
    <source>
        <dbReference type="ARBA" id="ARBA00022692"/>
    </source>
</evidence>
<accession>A0ABS2PPY3</accession>
<feature type="transmembrane region" description="Helical" evidence="6">
    <location>
        <begin position="328"/>
        <end position="351"/>
    </location>
</feature>
<comment type="subcellular location">
    <subcellularLocation>
        <location evidence="1">Cell membrane</location>
        <topology evidence="1">Multi-pass membrane protein</topology>
    </subcellularLocation>
</comment>
<gene>
    <name evidence="7" type="ORF">JOC28_000039</name>
</gene>
<feature type="transmembrane region" description="Helical" evidence="6">
    <location>
        <begin position="146"/>
        <end position="165"/>
    </location>
</feature>
<comment type="caution">
    <text evidence="7">The sequence shown here is derived from an EMBL/GenBank/DDBJ whole genome shotgun (WGS) entry which is preliminary data.</text>
</comment>
<dbReference type="Proteomes" id="UP000697472">
    <property type="component" value="Unassembled WGS sequence"/>
</dbReference>
<evidence type="ECO:0000256" key="1">
    <source>
        <dbReference type="ARBA" id="ARBA00004651"/>
    </source>
</evidence>
<feature type="transmembrane region" description="Helical" evidence="6">
    <location>
        <begin position="12"/>
        <end position="32"/>
    </location>
</feature>
<keyword evidence="8" id="KW-1185">Reference proteome</keyword>
<feature type="transmembrane region" description="Helical" evidence="6">
    <location>
        <begin position="214"/>
        <end position="238"/>
    </location>
</feature>
<evidence type="ECO:0000313" key="7">
    <source>
        <dbReference type="EMBL" id="MBM7641755.1"/>
    </source>
</evidence>
<feature type="transmembrane region" description="Helical" evidence="6">
    <location>
        <begin position="116"/>
        <end position="137"/>
    </location>
</feature>
<feature type="transmembrane region" description="Helical" evidence="6">
    <location>
        <begin position="387"/>
        <end position="405"/>
    </location>
</feature>
<feature type="transmembrane region" description="Helical" evidence="6">
    <location>
        <begin position="88"/>
        <end position="110"/>
    </location>
</feature>